<reference evidence="9" key="1">
    <citation type="submission" date="2023-06" db="EMBL/GenBank/DDBJ databases">
        <title>Cytophagales bacterium Strain LB-30, isolated from soil.</title>
        <authorList>
            <person name="Liu B."/>
        </authorList>
    </citation>
    <scope>NUCLEOTIDE SEQUENCE</scope>
    <source>
        <strain evidence="9">LB-30</strain>
    </source>
</reference>
<keyword evidence="10" id="KW-1185">Reference proteome</keyword>
<dbReference type="Pfam" id="PF21982">
    <property type="entry name" value="RecX_HTH1"/>
    <property type="match status" value="1"/>
</dbReference>
<feature type="domain" description="RecX second three-helical" evidence="6">
    <location>
        <begin position="68"/>
        <end position="107"/>
    </location>
</feature>
<dbReference type="PANTHER" id="PTHR33602:SF1">
    <property type="entry name" value="REGULATORY PROTEIN RECX FAMILY PROTEIN"/>
    <property type="match status" value="1"/>
</dbReference>
<dbReference type="Proteomes" id="UP001168552">
    <property type="component" value="Unassembled WGS sequence"/>
</dbReference>
<name>A0ABT8F8G6_9BACT</name>
<comment type="subcellular location">
    <subcellularLocation>
        <location evidence="1 5">Cytoplasm</location>
    </subcellularLocation>
</comment>
<dbReference type="Gene3D" id="1.10.10.10">
    <property type="entry name" value="Winged helix-like DNA-binding domain superfamily/Winged helix DNA-binding domain"/>
    <property type="match status" value="2"/>
</dbReference>
<dbReference type="InterPro" id="IPR053924">
    <property type="entry name" value="RecX_HTH_2nd"/>
</dbReference>
<feature type="domain" description="RecX third three-helical" evidence="7">
    <location>
        <begin position="115"/>
        <end position="160"/>
    </location>
</feature>
<evidence type="ECO:0000256" key="2">
    <source>
        <dbReference type="ARBA" id="ARBA00009695"/>
    </source>
</evidence>
<evidence type="ECO:0000256" key="3">
    <source>
        <dbReference type="ARBA" id="ARBA00018111"/>
    </source>
</evidence>
<evidence type="ECO:0000259" key="6">
    <source>
        <dbReference type="Pfam" id="PF02631"/>
    </source>
</evidence>
<protein>
    <recommendedName>
        <fullName evidence="3 5">Regulatory protein RecX</fullName>
    </recommendedName>
</protein>
<evidence type="ECO:0000256" key="1">
    <source>
        <dbReference type="ARBA" id="ARBA00004496"/>
    </source>
</evidence>
<comment type="function">
    <text evidence="5">Modulates RecA activity.</text>
</comment>
<dbReference type="Pfam" id="PF21981">
    <property type="entry name" value="RecX_HTH3"/>
    <property type="match status" value="1"/>
</dbReference>
<comment type="caution">
    <text evidence="9">The sequence shown here is derived from an EMBL/GenBank/DDBJ whole genome shotgun (WGS) entry which is preliminary data.</text>
</comment>
<dbReference type="InterPro" id="IPR053926">
    <property type="entry name" value="RecX_HTH_1st"/>
</dbReference>
<comment type="similarity">
    <text evidence="2 5">Belongs to the RecX family.</text>
</comment>
<dbReference type="InterPro" id="IPR003783">
    <property type="entry name" value="Regulatory_RecX"/>
</dbReference>
<evidence type="ECO:0000256" key="4">
    <source>
        <dbReference type="ARBA" id="ARBA00022490"/>
    </source>
</evidence>
<evidence type="ECO:0000313" key="10">
    <source>
        <dbReference type="Proteomes" id="UP001168552"/>
    </source>
</evidence>
<dbReference type="RefSeq" id="WP_320005309.1">
    <property type="nucleotide sequence ID" value="NZ_JAUHJS010000008.1"/>
</dbReference>
<dbReference type="InterPro" id="IPR036388">
    <property type="entry name" value="WH-like_DNA-bd_sf"/>
</dbReference>
<sequence length="166" mass="19975">MRTFLCPMDSEKPRKTLSESEARLKAANFCAYQERTQQEVRDKLYEYGLHRDSVEEVLSWLITENYINEERFAKAFAGGKFRIKKWGRVRILRELKQKGLSDYCIQKGMAEIEEEQYQQHLREWLEKKNAELKEKDLFIRKRKLAQFAIYKGYKPEEVWAKLNTLL</sequence>
<dbReference type="PANTHER" id="PTHR33602">
    <property type="entry name" value="REGULATORY PROTEIN RECX FAMILY PROTEIN"/>
    <property type="match status" value="1"/>
</dbReference>
<accession>A0ABT8F8G6</accession>
<dbReference type="InterPro" id="IPR053925">
    <property type="entry name" value="RecX_HTH_3rd"/>
</dbReference>
<evidence type="ECO:0000259" key="8">
    <source>
        <dbReference type="Pfam" id="PF21982"/>
    </source>
</evidence>
<dbReference type="EMBL" id="JAUHJS010000008">
    <property type="protein sequence ID" value="MDN4166771.1"/>
    <property type="molecule type" value="Genomic_DNA"/>
</dbReference>
<evidence type="ECO:0000259" key="7">
    <source>
        <dbReference type="Pfam" id="PF21981"/>
    </source>
</evidence>
<evidence type="ECO:0000313" key="9">
    <source>
        <dbReference type="EMBL" id="MDN4166771.1"/>
    </source>
</evidence>
<gene>
    <name evidence="5" type="primary">recX</name>
    <name evidence="9" type="ORF">QWY31_14765</name>
</gene>
<feature type="domain" description="RecX first three-helical" evidence="8">
    <location>
        <begin position="22"/>
        <end position="61"/>
    </location>
</feature>
<organism evidence="9 10">
    <name type="scientific">Shiella aurantiaca</name>
    <dbReference type="NCBI Taxonomy" id="3058365"/>
    <lineage>
        <taxon>Bacteria</taxon>
        <taxon>Pseudomonadati</taxon>
        <taxon>Bacteroidota</taxon>
        <taxon>Cytophagia</taxon>
        <taxon>Cytophagales</taxon>
        <taxon>Shiellaceae</taxon>
        <taxon>Shiella</taxon>
    </lineage>
</organism>
<evidence type="ECO:0000256" key="5">
    <source>
        <dbReference type="HAMAP-Rule" id="MF_01114"/>
    </source>
</evidence>
<dbReference type="Pfam" id="PF02631">
    <property type="entry name" value="RecX_HTH2"/>
    <property type="match status" value="1"/>
</dbReference>
<proteinExistence type="inferred from homology"/>
<dbReference type="HAMAP" id="MF_01114">
    <property type="entry name" value="RecX"/>
    <property type="match status" value="1"/>
</dbReference>
<keyword evidence="4 5" id="KW-0963">Cytoplasm</keyword>